<evidence type="ECO:0000313" key="3">
    <source>
        <dbReference type="Proteomes" id="UP000179920"/>
    </source>
</evidence>
<dbReference type="PANTHER" id="PTHR28360:SF1">
    <property type="entry name" value="DYNACTIN SUBUNIT 3"/>
    <property type="match status" value="1"/>
</dbReference>
<dbReference type="OrthoDB" id="2551373at2759"/>
<dbReference type="Proteomes" id="UP000179920">
    <property type="component" value="Chromosome XIX"/>
</dbReference>
<dbReference type="GO" id="GO:0061640">
    <property type="term" value="P:cytoskeleton-dependent cytokinesis"/>
    <property type="evidence" value="ECO:0007669"/>
    <property type="project" value="InterPro"/>
</dbReference>
<name>A0A1K0HKT6_9BASI</name>
<sequence>MSTIATPPPTAPGAASTSSQPQPSISPIQSAILRLSTLQYVIGSSPNPSSNNSAILQRLTSAISALETIKSKSGKPLTRLVDDWDSYADLLHPLDPSVRSGREEVWDAKEQATYLLTQYDELKEALRDLTKMETLLEQGKVLDGESNRMLSRAITIEQRQKLQAFQKEVRSQDQRSKTIQQRVLNLVSDWSHYTSTVSQTFTLLDQDLLHLERAVLALERECNPDTE</sequence>
<reference evidence="3" key="1">
    <citation type="submission" date="2016-04" db="EMBL/GenBank/DDBJ databases">
        <authorList>
            <person name="Guldener U."/>
            <person name="Guldener U."/>
        </authorList>
    </citation>
    <scope>NUCLEOTIDE SEQUENCE [LARGE SCALE GENOMIC DNA]</scope>
    <source>
        <strain evidence="3">UB2112</strain>
    </source>
</reference>
<proteinExistence type="predicted"/>
<dbReference type="Pfam" id="PF07426">
    <property type="entry name" value="Dynactin_p22"/>
    <property type="match status" value="1"/>
</dbReference>
<gene>
    <name evidence="2" type="ORF">UBRO_07048</name>
</gene>
<accession>A0A1K0HKT6</accession>
<dbReference type="PANTHER" id="PTHR28360">
    <property type="entry name" value="DYNACTIN SUBUNIT 3"/>
    <property type="match status" value="1"/>
</dbReference>
<dbReference type="EMBL" id="LT558135">
    <property type="protein sequence ID" value="SAM85736.1"/>
    <property type="molecule type" value="Genomic_DNA"/>
</dbReference>
<evidence type="ECO:0000313" key="2">
    <source>
        <dbReference type="EMBL" id="SAM85736.1"/>
    </source>
</evidence>
<evidence type="ECO:0000256" key="1">
    <source>
        <dbReference type="SAM" id="MobiDB-lite"/>
    </source>
</evidence>
<feature type="compositionally biased region" description="Pro residues" evidence="1">
    <location>
        <begin position="1"/>
        <end position="11"/>
    </location>
</feature>
<organism evidence="2 3">
    <name type="scientific">Ustilago bromivora</name>
    <dbReference type="NCBI Taxonomy" id="307758"/>
    <lineage>
        <taxon>Eukaryota</taxon>
        <taxon>Fungi</taxon>
        <taxon>Dikarya</taxon>
        <taxon>Basidiomycota</taxon>
        <taxon>Ustilaginomycotina</taxon>
        <taxon>Ustilaginomycetes</taxon>
        <taxon>Ustilaginales</taxon>
        <taxon>Ustilaginaceae</taxon>
        <taxon>Ustilago</taxon>
    </lineage>
</organism>
<dbReference type="InterPro" id="IPR009991">
    <property type="entry name" value="DCTN3"/>
</dbReference>
<feature type="region of interest" description="Disordered" evidence="1">
    <location>
        <begin position="1"/>
        <end position="25"/>
    </location>
</feature>
<protein>
    <submittedName>
        <fullName evidence="2">Uncharacterized protein</fullName>
    </submittedName>
</protein>
<feature type="compositionally biased region" description="Low complexity" evidence="1">
    <location>
        <begin position="12"/>
        <end position="25"/>
    </location>
</feature>
<dbReference type="GO" id="GO:0005869">
    <property type="term" value="C:dynactin complex"/>
    <property type="evidence" value="ECO:0007669"/>
    <property type="project" value="InterPro"/>
</dbReference>
<dbReference type="AlphaFoldDB" id="A0A1K0HKT6"/>